<evidence type="ECO:0000256" key="8">
    <source>
        <dbReference type="SAM" id="SignalP"/>
    </source>
</evidence>
<dbReference type="SUPFAM" id="SSF46565">
    <property type="entry name" value="Chaperone J-domain"/>
    <property type="match status" value="1"/>
</dbReference>
<proteinExistence type="inferred from homology"/>
<evidence type="ECO:0000256" key="4">
    <source>
        <dbReference type="ARBA" id="ARBA00023136"/>
    </source>
</evidence>
<evidence type="ECO:0000256" key="5">
    <source>
        <dbReference type="ARBA" id="ARBA00023186"/>
    </source>
</evidence>
<keyword evidence="11" id="KW-1185">Reference proteome</keyword>
<keyword evidence="8" id="KW-0732">Signal</keyword>
<dbReference type="PANTHER" id="PTHR44176">
    <property type="entry name" value="DNAJ HOMOLOG SUBFAMILY C MEMBER 25"/>
    <property type="match status" value="1"/>
</dbReference>
<evidence type="ECO:0000256" key="1">
    <source>
        <dbReference type="ARBA" id="ARBA00004141"/>
    </source>
</evidence>
<evidence type="ECO:0000256" key="7">
    <source>
        <dbReference type="SAM" id="Phobius"/>
    </source>
</evidence>
<dbReference type="InterPro" id="IPR018253">
    <property type="entry name" value="DnaJ_domain_CS"/>
</dbReference>
<feature type="transmembrane region" description="Helical" evidence="7">
    <location>
        <begin position="223"/>
        <end position="242"/>
    </location>
</feature>
<dbReference type="PROSITE" id="PS51257">
    <property type="entry name" value="PROKAR_LIPOPROTEIN"/>
    <property type="match status" value="1"/>
</dbReference>
<comment type="similarity">
    <text evidence="6">Belongs to the DNAJC25 family.</text>
</comment>
<reference evidence="10 11" key="1">
    <citation type="journal article" date="2023" name="Sci. Data">
        <title>Genome assembly of the Korean intertidal mud-creeper Batillaria attramentaria.</title>
        <authorList>
            <person name="Patra A.K."/>
            <person name="Ho P.T."/>
            <person name="Jun S."/>
            <person name="Lee S.J."/>
            <person name="Kim Y."/>
            <person name="Won Y.J."/>
        </authorList>
    </citation>
    <scope>NUCLEOTIDE SEQUENCE [LARGE SCALE GENOMIC DNA]</scope>
    <source>
        <strain evidence="10">Wonlab-2016</strain>
    </source>
</reference>
<keyword evidence="3 7" id="KW-1133">Transmembrane helix</keyword>
<dbReference type="GO" id="GO:0016020">
    <property type="term" value="C:membrane"/>
    <property type="evidence" value="ECO:0007669"/>
    <property type="project" value="UniProtKB-SubCell"/>
</dbReference>
<dbReference type="Proteomes" id="UP001519460">
    <property type="component" value="Unassembled WGS sequence"/>
</dbReference>
<dbReference type="Gene3D" id="1.10.287.110">
    <property type="entry name" value="DnaJ domain"/>
    <property type="match status" value="1"/>
</dbReference>
<feature type="signal peptide" evidence="8">
    <location>
        <begin position="1"/>
        <end position="24"/>
    </location>
</feature>
<evidence type="ECO:0000256" key="6">
    <source>
        <dbReference type="ARBA" id="ARBA00024193"/>
    </source>
</evidence>
<comment type="subcellular location">
    <subcellularLocation>
        <location evidence="1">Membrane</location>
        <topology evidence="1">Multi-pass membrane protein</topology>
    </subcellularLocation>
</comment>
<dbReference type="PANTHER" id="PTHR44176:SF1">
    <property type="entry name" value="DNAJ HOMOLOG SUBFAMILY C MEMBER 25"/>
    <property type="match status" value="1"/>
</dbReference>
<dbReference type="InterPro" id="IPR044632">
    <property type="entry name" value="DNAJC25-like"/>
</dbReference>
<keyword evidence="5" id="KW-0143">Chaperone</keyword>
<evidence type="ECO:0000259" key="9">
    <source>
        <dbReference type="PROSITE" id="PS50076"/>
    </source>
</evidence>
<evidence type="ECO:0000256" key="3">
    <source>
        <dbReference type="ARBA" id="ARBA00022989"/>
    </source>
</evidence>
<evidence type="ECO:0000256" key="2">
    <source>
        <dbReference type="ARBA" id="ARBA00022692"/>
    </source>
</evidence>
<dbReference type="SMART" id="SM00271">
    <property type="entry name" value="DnaJ"/>
    <property type="match status" value="1"/>
</dbReference>
<sequence length="338" mass="40897">MAASQRRRVCWLLILLSSLACTHAFIEGLYCGTENCYDVLEVTRDSTKTEIVKAYRKLARKWHPDMHKSKEDKEAAQVMFQKIANAYEILRDEEQRADYDYMLDNPEEYYSHYYRYYRRRVAPKVDVRLVIVVTITVISIIQYLGALNNYNTALNYLCREQKYRSRALDILKNEGLLSNNKKKKRTMTKEEMKQEEEALIRKVIEEKMDIRGGYRRPKYTDVLWVQLVLLPYYTVSYIYWWLRWVWLFNILNHPYGEEEKFHRIRKFMGLSQSQWDSLEDHEKEEYLLKELWIKDKFVAWKQKIEEERKIKLAENARYKSYRRYLKKGGAGQMTFGPE</sequence>
<feature type="chain" id="PRO_5044828016" description="J domain-containing protein" evidence="8">
    <location>
        <begin position="25"/>
        <end position="338"/>
    </location>
</feature>
<dbReference type="PRINTS" id="PR00625">
    <property type="entry name" value="JDOMAIN"/>
</dbReference>
<evidence type="ECO:0000313" key="11">
    <source>
        <dbReference type="Proteomes" id="UP001519460"/>
    </source>
</evidence>
<dbReference type="CDD" id="cd06257">
    <property type="entry name" value="DnaJ"/>
    <property type="match status" value="1"/>
</dbReference>
<evidence type="ECO:0000313" key="10">
    <source>
        <dbReference type="EMBL" id="KAK7488796.1"/>
    </source>
</evidence>
<protein>
    <recommendedName>
        <fullName evidence="9">J domain-containing protein</fullName>
    </recommendedName>
</protein>
<keyword evidence="2 7" id="KW-0812">Transmembrane</keyword>
<dbReference type="PROSITE" id="PS00636">
    <property type="entry name" value="DNAJ_1"/>
    <property type="match status" value="1"/>
</dbReference>
<dbReference type="Pfam" id="PF00226">
    <property type="entry name" value="DnaJ"/>
    <property type="match status" value="1"/>
</dbReference>
<organism evidence="10 11">
    <name type="scientific">Batillaria attramentaria</name>
    <dbReference type="NCBI Taxonomy" id="370345"/>
    <lineage>
        <taxon>Eukaryota</taxon>
        <taxon>Metazoa</taxon>
        <taxon>Spiralia</taxon>
        <taxon>Lophotrochozoa</taxon>
        <taxon>Mollusca</taxon>
        <taxon>Gastropoda</taxon>
        <taxon>Caenogastropoda</taxon>
        <taxon>Sorbeoconcha</taxon>
        <taxon>Cerithioidea</taxon>
        <taxon>Batillariidae</taxon>
        <taxon>Batillaria</taxon>
    </lineage>
</organism>
<gene>
    <name evidence="10" type="ORF">BaRGS_00019931</name>
</gene>
<comment type="caution">
    <text evidence="10">The sequence shown here is derived from an EMBL/GenBank/DDBJ whole genome shotgun (WGS) entry which is preliminary data.</text>
</comment>
<dbReference type="InterPro" id="IPR036869">
    <property type="entry name" value="J_dom_sf"/>
</dbReference>
<feature type="domain" description="J" evidence="9">
    <location>
        <begin position="35"/>
        <end position="103"/>
    </location>
</feature>
<dbReference type="InterPro" id="IPR001623">
    <property type="entry name" value="DnaJ_domain"/>
</dbReference>
<dbReference type="FunFam" id="1.10.287.110:FF:000036">
    <property type="entry name" value="dnaJ homolog subfamily C member 25"/>
    <property type="match status" value="1"/>
</dbReference>
<keyword evidence="4 7" id="KW-0472">Membrane</keyword>
<name>A0ABD0KPF8_9CAEN</name>
<accession>A0ABD0KPF8</accession>
<dbReference type="AlphaFoldDB" id="A0ABD0KPF8"/>
<dbReference type="PROSITE" id="PS50076">
    <property type="entry name" value="DNAJ_2"/>
    <property type="match status" value="1"/>
</dbReference>
<dbReference type="EMBL" id="JACVVK020000146">
    <property type="protein sequence ID" value="KAK7488796.1"/>
    <property type="molecule type" value="Genomic_DNA"/>
</dbReference>